<dbReference type="SMART" id="SM01130">
    <property type="entry name" value="DHDPS"/>
    <property type="match status" value="1"/>
</dbReference>
<evidence type="ECO:0000256" key="2">
    <source>
        <dbReference type="PIRSR" id="PIRSR001365-1"/>
    </source>
</evidence>
<dbReference type="SUPFAM" id="SSF51569">
    <property type="entry name" value="Aldolase"/>
    <property type="match status" value="1"/>
</dbReference>
<dbReference type="Proteomes" id="UP000053342">
    <property type="component" value="Unassembled WGS sequence"/>
</dbReference>
<dbReference type="Pfam" id="PF00701">
    <property type="entry name" value="DHDPS"/>
    <property type="match status" value="1"/>
</dbReference>
<reference evidence="4 5" key="1">
    <citation type="submission" date="2015-01" db="EMBL/GenBank/DDBJ databases">
        <title>The Genome Sequence of Exophiala oligosperma CBS72588.</title>
        <authorList>
            <consortium name="The Broad Institute Genomics Platform"/>
            <person name="Cuomo C."/>
            <person name="de Hoog S."/>
            <person name="Gorbushina A."/>
            <person name="Stielow B."/>
            <person name="Teixiera M."/>
            <person name="Abouelleil A."/>
            <person name="Chapman S.B."/>
            <person name="Priest M."/>
            <person name="Young S.K."/>
            <person name="Wortman J."/>
            <person name="Nusbaum C."/>
            <person name="Birren B."/>
        </authorList>
    </citation>
    <scope>NUCLEOTIDE SEQUENCE [LARGE SCALE GENOMIC DNA]</scope>
    <source>
        <strain evidence="4 5">CBS 72588</strain>
    </source>
</reference>
<keyword evidence="1" id="KW-0456">Lyase</keyword>
<evidence type="ECO:0000313" key="5">
    <source>
        <dbReference type="Proteomes" id="UP000053342"/>
    </source>
</evidence>
<feature type="binding site" evidence="3">
    <location>
        <position position="224"/>
    </location>
    <ligand>
        <name>pyruvate</name>
        <dbReference type="ChEBI" id="CHEBI:15361"/>
    </ligand>
</feature>
<dbReference type="EMBL" id="KN847344">
    <property type="protein sequence ID" value="KIW37454.1"/>
    <property type="molecule type" value="Genomic_DNA"/>
</dbReference>
<feature type="active site" description="Schiff-base intermediate with substrate" evidence="2">
    <location>
        <position position="181"/>
    </location>
</feature>
<dbReference type="GeneID" id="27362567"/>
<organism evidence="4 5">
    <name type="scientific">Exophiala oligosperma</name>
    <dbReference type="NCBI Taxonomy" id="215243"/>
    <lineage>
        <taxon>Eukaryota</taxon>
        <taxon>Fungi</taxon>
        <taxon>Dikarya</taxon>
        <taxon>Ascomycota</taxon>
        <taxon>Pezizomycotina</taxon>
        <taxon>Eurotiomycetes</taxon>
        <taxon>Chaetothyriomycetidae</taxon>
        <taxon>Chaetothyriales</taxon>
        <taxon>Herpotrichiellaceae</taxon>
        <taxon>Exophiala</taxon>
    </lineage>
</organism>
<dbReference type="PANTHER" id="PTHR12128:SF47">
    <property type="entry name" value="DIHYDRODIPICOLINATE SYNTHASE-RELATED"/>
    <property type="match status" value="1"/>
</dbReference>
<name>A0A0D2DNT9_9EURO</name>
<protein>
    <recommendedName>
        <fullName evidence="6">Dihydrodipicolinate synthase</fullName>
    </recommendedName>
</protein>
<dbReference type="PANTHER" id="PTHR12128">
    <property type="entry name" value="DIHYDRODIPICOLINATE SYNTHASE"/>
    <property type="match status" value="1"/>
</dbReference>
<dbReference type="RefSeq" id="XP_016257670.1">
    <property type="nucleotide sequence ID" value="XM_016412050.1"/>
</dbReference>
<dbReference type="OrthoDB" id="191315at2759"/>
<feature type="binding site" evidence="3">
    <location>
        <position position="58"/>
    </location>
    <ligand>
        <name>pyruvate</name>
        <dbReference type="ChEBI" id="CHEBI:15361"/>
    </ligand>
</feature>
<dbReference type="PRINTS" id="PR00146">
    <property type="entry name" value="DHPICSNTHASE"/>
</dbReference>
<dbReference type="InterPro" id="IPR013785">
    <property type="entry name" value="Aldolase_TIM"/>
</dbReference>
<dbReference type="CDD" id="cd00408">
    <property type="entry name" value="DHDPS-like"/>
    <property type="match status" value="1"/>
</dbReference>
<accession>A0A0D2DNT9</accession>
<dbReference type="STRING" id="215243.A0A0D2DNT9"/>
<dbReference type="InterPro" id="IPR002220">
    <property type="entry name" value="DapA-like"/>
</dbReference>
<evidence type="ECO:0000313" key="4">
    <source>
        <dbReference type="EMBL" id="KIW37454.1"/>
    </source>
</evidence>
<dbReference type="Gene3D" id="3.20.20.70">
    <property type="entry name" value="Aldolase class I"/>
    <property type="match status" value="1"/>
</dbReference>
<dbReference type="GO" id="GO:0008840">
    <property type="term" value="F:4-hydroxy-tetrahydrodipicolinate synthase activity"/>
    <property type="evidence" value="ECO:0007669"/>
    <property type="project" value="TreeGrafter"/>
</dbReference>
<dbReference type="VEuPathDB" id="FungiDB:PV06_10493"/>
<feature type="active site" description="Proton donor/acceptor" evidence="2">
    <location>
        <position position="152"/>
    </location>
</feature>
<proteinExistence type="inferred from homology"/>
<dbReference type="PIRSF" id="PIRSF001365">
    <property type="entry name" value="DHDPS"/>
    <property type="match status" value="1"/>
</dbReference>
<gene>
    <name evidence="4" type="ORF">PV06_10493</name>
</gene>
<comment type="similarity">
    <text evidence="1">Belongs to the DapA family.</text>
</comment>
<evidence type="ECO:0008006" key="6">
    <source>
        <dbReference type="Google" id="ProtNLM"/>
    </source>
</evidence>
<keyword evidence="5" id="KW-1185">Reference proteome</keyword>
<evidence type="ECO:0000256" key="1">
    <source>
        <dbReference type="PIRNR" id="PIRNR001365"/>
    </source>
</evidence>
<evidence type="ECO:0000256" key="3">
    <source>
        <dbReference type="PIRSR" id="PIRSR001365-2"/>
    </source>
</evidence>
<sequence length="340" mass="36546">MTSTLAAKQRPLPEGVYCPVVSLYRSTTRQEIDLESSHQYFSYLIRGGVHALVLSGTTAEAVLLSPTERQDLIRAARKAALDLGLNNYPLVAGISGQSTNESIRLAEDAKAAGADFGLLLPPSYWSKAVTKDVILEFYRDVADESPIPVVVYNFPGVTSGIDLNSDVLSELAKHPNIVGVKLTCGNAGKVTRLTQEFKHEQFGVYAGQSDWLVPCLAGGGQGCVTGIGNVFPKSVCRLYNLWKEGKVQEAAELQGLVAQAEKACKEGIAATKYGAGYFAGPLAGVNDPTSFHPRRPYKPAGKEMQSWIVNVMKHLVEVENSIPDAYPGKPPAQVNGSSKH</sequence>
<dbReference type="AlphaFoldDB" id="A0A0D2DNT9"/>
<dbReference type="HOGENOM" id="CLU_049343_0_2_1"/>